<dbReference type="PROSITE" id="PS51318">
    <property type="entry name" value="TAT"/>
    <property type="match status" value="1"/>
</dbReference>
<comment type="caution">
    <text evidence="4">The sequence shown here is derived from an EMBL/GenBank/DDBJ whole genome shotgun (WGS) entry which is preliminary data.</text>
</comment>
<keyword evidence="5" id="KW-1185">Reference proteome</keyword>
<evidence type="ECO:0000259" key="2">
    <source>
        <dbReference type="Pfam" id="PF01408"/>
    </source>
</evidence>
<dbReference type="RefSeq" id="WP_007418178.1">
    <property type="nucleotide sequence ID" value="NZ_ABOX02000057.1"/>
</dbReference>
<dbReference type="Proteomes" id="UP000003688">
    <property type="component" value="Unassembled WGS sequence"/>
</dbReference>
<dbReference type="SUPFAM" id="SSF51735">
    <property type="entry name" value="NAD(P)-binding Rossmann-fold domains"/>
    <property type="match status" value="1"/>
</dbReference>
<accession>B9XQU3</accession>
<evidence type="ECO:0000256" key="1">
    <source>
        <dbReference type="SAM" id="MobiDB-lite"/>
    </source>
</evidence>
<dbReference type="STRING" id="320771.Cflav_PD0900"/>
<evidence type="ECO:0000313" key="5">
    <source>
        <dbReference type="Proteomes" id="UP000003688"/>
    </source>
</evidence>
<sequence length="465" mass="51876" precursor="true">MNSRKQYSAQPRLADSGSKPSSSAIKRRHFLKSAAVIGASGFLLPRFKLFGAEAPSNKLNVALIATGHRAQEHFEVMSHENVVAICDLNEQHLASAAKKFPKAKQYADWRLCLEQKDIDAIVCCTLDHTHAFVTNWAMNRGKHVYCEKPLVNTVEEARLIRATWLKNKDKLATQVGTQRHQFENFNRVRELIRDGAIGELQAVSAWGNRQVPRAGYLPAAGDPPKYINYDLWLGPAPFHPYNPEYFLGGCLHWNMHWDFGSGQVGDMGSHTMDLAWNAIDAGLPTSAEGTGDPFNPEVTPVKLRTRFDIPANDWRPPIQVSWHQGGAMPESPHRGIDLDKIDHGVLFKGRKGSLVADFNSRILIPRSGDKVEDDGSGYKPRPKNEQIPAMGVFQKEWINACKGNLKTSCNFGYACDMIEMMLLGLVAYRAGKKIKYDGATGQCTDCPEANQYLSHTYRKGWTLNG</sequence>
<feature type="domain" description="Gfo/Idh/MocA-like oxidoreductase N-terminal" evidence="2">
    <location>
        <begin position="60"/>
        <end position="168"/>
    </location>
</feature>
<dbReference type="InterPro" id="IPR000683">
    <property type="entry name" value="Gfo/Idh/MocA-like_OxRdtase_N"/>
</dbReference>
<dbReference type="PANTHER" id="PTHR43818">
    <property type="entry name" value="BCDNA.GH03377"/>
    <property type="match status" value="1"/>
</dbReference>
<dbReference type="Pfam" id="PF01408">
    <property type="entry name" value="GFO_IDH_MocA"/>
    <property type="match status" value="1"/>
</dbReference>
<dbReference type="Pfam" id="PF19051">
    <property type="entry name" value="GFO_IDH_MocA_C2"/>
    <property type="match status" value="1"/>
</dbReference>
<dbReference type="InterPro" id="IPR043906">
    <property type="entry name" value="Gfo/Idh/MocA_OxRdtase_bact_C"/>
</dbReference>
<feature type="domain" description="Gfo/Idh/MocA-like oxidoreductase bacterial type C-terminal" evidence="3">
    <location>
        <begin position="224"/>
        <end position="273"/>
    </location>
</feature>
<dbReference type="GO" id="GO:0000166">
    <property type="term" value="F:nucleotide binding"/>
    <property type="evidence" value="ECO:0007669"/>
    <property type="project" value="InterPro"/>
</dbReference>
<dbReference type="InterPro" id="IPR006311">
    <property type="entry name" value="TAT_signal"/>
</dbReference>
<protein>
    <submittedName>
        <fullName evidence="4">Oxidoreductase domain protein</fullName>
    </submittedName>
</protein>
<dbReference type="EMBL" id="ABOX02000057">
    <property type="protein sequence ID" value="EEF57800.1"/>
    <property type="molecule type" value="Genomic_DNA"/>
</dbReference>
<name>B9XQU3_PEDPL</name>
<dbReference type="Gene3D" id="3.30.360.10">
    <property type="entry name" value="Dihydrodipicolinate Reductase, domain 2"/>
    <property type="match status" value="1"/>
</dbReference>
<dbReference type="PANTHER" id="PTHR43818:SF10">
    <property type="entry name" value="NADH-DEPENDENT DEHYDROGENASE-RELATED"/>
    <property type="match status" value="1"/>
</dbReference>
<dbReference type="AlphaFoldDB" id="B9XQU3"/>
<dbReference type="OrthoDB" id="179055at2"/>
<reference evidence="4 5" key="1">
    <citation type="journal article" date="2011" name="J. Bacteriol.">
        <title>Genome sequence of 'Pedosphaera parvula' Ellin514, an aerobic Verrucomicrobial isolate from pasture soil.</title>
        <authorList>
            <person name="Kant R."/>
            <person name="van Passel M.W."/>
            <person name="Sangwan P."/>
            <person name="Palva A."/>
            <person name="Lucas S."/>
            <person name="Copeland A."/>
            <person name="Lapidus A."/>
            <person name="Glavina Del Rio T."/>
            <person name="Dalin E."/>
            <person name="Tice H."/>
            <person name="Bruce D."/>
            <person name="Goodwin L."/>
            <person name="Pitluck S."/>
            <person name="Chertkov O."/>
            <person name="Larimer F.W."/>
            <person name="Land M.L."/>
            <person name="Hauser L."/>
            <person name="Brettin T.S."/>
            <person name="Detter J.C."/>
            <person name="Han S."/>
            <person name="de Vos W.M."/>
            <person name="Janssen P.H."/>
            <person name="Smidt H."/>
        </authorList>
    </citation>
    <scope>NUCLEOTIDE SEQUENCE [LARGE SCALE GENOMIC DNA]</scope>
    <source>
        <strain evidence="4 5">Ellin514</strain>
    </source>
</reference>
<gene>
    <name evidence="4" type="ORF">Cflav_PD0900</name>
</gene>
<dbReference type="Gene3D" id="3.40.50.720">
    <property type="entry name" value="NAD(P)-binding Rossmann-like Domain"/>
    <property type="match status" value="1"/>
</dbReference>
<dbReference type="InterPro" id="IPR036291">
    <property type="entry name" value="NAD(P)-bd_dom_sf"/>
</dbReference>
<proteinExistence type="predicted"/>
<feature type="region of interest" description="Disordered" evidence="1">
    <location>
        <begin position="1"/>
        <end position="22"/>
    </location>
</feature>
<evidence type="ECO:0000313" key="4">
    <source>
        <dbReference type="EMBL" id="EEF57800.1"/>
    </source>
</evidence>
<organism evidence="4 5">
    <name type="scientific">Pedosphaera parvula (strain Ellin514)</name>
    <dbReference type="NCBI Taxonomy" id="320771"/>
    <lineage>
        <taxon>Bacteria</taxon>
        <taxon>Pseudomonadati</taxon>
        <taxon>Verrucomicrobiota</taxon>
        <taxon>Pedosphaerae</taxon>
        <taxon>Pedosphaerales</taxon>
        <taxon>Pedosphaeraceae</taxon>
        <taxon>Pedosphaera</taxon>
    </lineage>
</organism>
<dbReference type="InterPro" id="IPR050463">
    <property type="entry name" value="Gfo/Idh/MocA_oxidrdct_glycsds"/>
</dbReference>
<evidence type="ECO:0000259" key="3">
    <source>
        <dbReference type="Pfam" id="PF19051"/>
    </source>
</evidence>
<dbReference type="SUPFAM" id="SSF55347">
    <property type="entry name" value="Glyceraldehyde-3-phosphate dehydrogenase-like, C-terminal domain"/>
    <property type="match status" value="1"/>
</dbReference>